<proteinExistence type="predicted"/>
<feature type="non-terminal residue" evidence="1">
    <location>
        <position position="1"/>
    </location>
</feature>
<dbReference type="AlphaFoldDB" id="A0A2J8JHJ9"/>
<sequence length="77" mass="8938">RLERMARFRCGQGLWVGPVGTWVPFLSLLPSLWHSAQMVIGWLLDIERMALGSTKSLQVPRGLRVRHWMWQCPPWPG</sequence>
<accession>A0A2J8JHJ9</accession>
<evidence type="ECO:0000313" key="2">
    <source>
        <dbReference type="Proteomes" id="UP000236370"/>
    </source>
</evidence>
<name>A0A2J8JHJ9_PANTR</name>
<organism evidence="1 2">
    <name type="scientific">Pan troglodytes</name>
    <name type="common">Chimpanzee</name>
    <dbReference type="NCBI Taxonomy" id="9598"/>
    <lineage>
        <taxon>Eukaryota</taxon>
        <taxon>Metazoa</taxon>
        <taxon>Chordata</taxon>
        <taxon>Craniata</taxon>
        <taxon>Vertebrata</taxon>
        <taxon>Euteleostomi</taxon>
        <taxon>Mammalia</taxon>
        <taxon>Eutheria</taxon>
        <taxon>Euarchontoglires</taxon>
        <taxon>Primates</taxon>
        <taxon>Haplorrhini</taxon>
        <taxon>Catarrhini</taxon>
        <taxon>Hominidae</taxon>
        <taxon>Pan</taxon>
    </lineage>
</organism>
<gene>
    <name evidence="1" type="ORF">CK820_G0047300</name>
</gene>
<comment type="caution">
    <text evidence="1">The sequence shown here is derived from an EMBL/GenBank/DDBJ whole genome shotgun (WGS) entry which is preliminary data.</text>
</comment>
<reference evidence="1 2" key="1">
    <citation type="submission" date="2017-12" db="EMBL/GenBank/DDBJ databases">
        <title>High-resolution comparative analysis of great ape genomes.</title>
        <authorList>
            <person name="Pollen A."/>
            <person name="Hastie A."/>
            <person name="Hormozdiari F."/>
            <person name="Dougherty M."/>
            <person name="Liu R."/>
            <person name="Chaisson M."/>
            <person name="Hoppe E."/>
            <person name="Hill C."/>
            <person name="Pang A."/>
            <person name="Hillier L."/>
            <person name="Baker C."/>
            <person name="Armstrong J."/>
            <person name="Shendure J."/>
            <person name="Paten B."/>
            <person name="Wilson R."/>
            <person name="Chao H."/>
            <person name="Schneider V."/>
            <person name="Ventura M."/>
            <person name="Kronenberg Z."/>
            <person name="Murali S."/>
            <person name="Gordon D."/>
            <person name="Cantsilieris S."/>
            <person name="Munson K."/>
            <person name="Nelson B."/>
            <person name="Raja A."/>
            <person name="Underwood J."/>
            <person name="Diekhans M."/>
            <person name="Fiddes I."/>
            <person name="Haussler D."/>
            <person name="Eichler E."/>
        </authorList>
    </citation>
    <scope>NUCLEOTIDE SEQUENCE [LARGE SCALE GENOMIC DNA]</scope>
    <source>
        <strain evidence="1">Yerkes chimp pedigree #C0471</strain>
    </source>
</reference>
<evidence type="ECO:0000313" key="1">
    <source>
        <dbReference type="EMBL" id="PNI22231.1"/>
    </source>
</evidence>
<dbReference type="Proteomes" id="UP000236370">
    <property type="component" value="Unassembled WGS sequence"/>
</dbReference>
<protein>
    <submittedName>
        <fullName evidence="1">TEP1 isoform 9</fullName>
    </submittedName>
</protein>
<dbReference type="EMBL" id="NBAG03000456">
    <property type="protein sequence ID" value="PNI22231.1"/>
    <property type="molecule type" value="Genomic_DNA"/>
</dbReference>